<proteinExistence type="inferred from homology"/>
<dbReference type="PRINTS" id="PR00998">
    <property type="entry name" value="CRBOXYPTASET"/>
</dbReference>
<dbReference type="GO" id="GO:0006508">
    <property type="term" value="P:proteolysis"/>
    <property type="evidence" value="ECO:0007669"/>
    <property type="project" value="UniProtKB-UniRule"/>
</dbReference>
<keyword evidence="3 8" id="KW-0479">Metal-binding</keyword>
<dbReference type="PANTHER" id="PTHR34217">
    <property type="entry name" value="METAL-DEPENDENT CARBOXYPEPTIDASE"/>
    <property type="match status" value="1"/>
</dbReference>
<dbReference type="EMBL" id="FMYI01000002">
    <property type="protein sequence ID" value="SDB90912.1"/>
    <property type="molecule type" value="Genomic_DNA"/>
</dbReference>
<dbReference type="Proteomes" id="UP000242949">
    <property type="component" value="Unassembled WGS sequence"/>
</dbReference>
<protein>
    <recommendedName>
        <fullName evidence="8">Metal-dependent carboxypeptidase</fullName>
        <ecNumber evidence="8">3.4.17.19</ecNumber>
    </recommendedName>
</protein>
<keyword evidence="12" id="KW-1185">Reference proteome</keyword>
<keyword evidence="5 8" id="KW-0482">Metalloprotease</keyword>
<dbReference type="Pfam" id="PF02074">
    <property type="entry name" value="Peptidase_M32"/>
    <property type="match status" value="1"/>
</dbReference>
<evidence type="ECO:0000256" key="10">
    <source>
        <dbReference type="PIRSR" id="PIRSR006615-2"/>
    </source>
</evidence>
<evidence type="ECO:0000256" key="2">
    <source>
        <dbReference type="ARBA" id="ARBA00022670"/>
    </source>
</evidence>
<evidence type="ECO:0000256" key="4">
    <source>
        <dbReference type="ARBA" id="ARBA00022801"/>
    </source>
</evidence>
<evidence type="ECO:0000256" key="7">
    <source>
        <dbReference type="ARBA" id="ARBA00061580"/>
    </source>
</evidence>
<gene>
    <name evidence="11" type="ORF">SAMN05421734_102389</name>
</gene>
<dbReference type="PROSITE" id="PS52034">
    <property type="entry name" value="PEPTIDASE_M32"/>
    <property type="match status" value="1"/>
</dbReference>
<keyword evidence="4 8" id="KW-0378">Hydrolase</keyword>
<keyword evidence="9" id="KW-0862">Zinc</keyword>
<evidence type="ECO:0000256" key="8">
    <source>
        <dbReference type="PIRNR" id="PIRNR006615"/>
    </source>
</evidence>
<comment type="cofactor">
    <cofactor evidence="9">
        <name>Zn(2+)</name>
        <dbReference type="ChEBI" id="CHEBI:29105"/>
    </cofactor>
    <text evidence="9">Binds 1 zinc ion per subunit.</text>
</comment>
<dbReference type="AlphaFoldDB" id="A0A1G6H9H2"/>
<accession>A0A1G6H9H2</accession>
<name>A0A1G6H9H2_9BACI</name>
<reference evidence="12" key="1">
    <citation type="submission" date="2016-09" db="EMBL/GenBank/DDBJ databases">
        <authorList>
            <person name="Varghese N."/>
            <person name="Submissions S."/>
        </authorList>
    </citation>
    <scope>NUCLEOTIDE SEQUENCE [LARGE SCALE GENOMIC DNA]</scope>
    <source>
        <strain evidence="12">S5</strain>
    </source>
</reference>
<evidence type="ECO:0000313" key="12">
    <source>
        <dbReference type="Proteomes" id="UP000242949"/>
    </source>
</evidence>
<evidence type="ECO:0000256" key="9">
    <source>
        <dbReference type="PIRSR" id="PIRSR006615-1"/>
    </source>
</evidence>
<evidence type="ECO:0000256" key="3">
    <source>
        <dbReference type="ARBA" id="ARBA00022723"/>
    </source>
</evidence>
<dbReference type="InterPro" id="IPR001333">
    <property type="entry name" value="Peptidase_M32_Taq"/>
</dbReference>
<feature type="binding site" evidence="9">
    <location>
        <position position="261"/>
    </location>
    <ligand>
        <name>Zn(2+)</name>
        <dbReference type="ChEBI" id="CHEBI:29105"/>
        <note>catalytic</note>
    </ligand>
</feature>
<dbReference type="EC" id="3.4.17.19" evidence="8"/>
<dbReference type="CDD" id="cd06460">
    <property type="entry name" value="M32_Taq"/>
    <property type="match status" value="1"/>
</dbReference>
<feature type="binding site" evidence="9">
    <location>
        <position position="265"/>
    </location>
    <ligand>
        <name>Zn(2+)</name>
        <dbReference type="ChEBI" id="CHEBI:29105"/>
        <note>catalytic</note>
    </ligand>
</feature>
<evidence type="ECO:0000313" key="11">
    <source>
        <dbReference type="EMBL" id="SDB90912.1"/>
    </source>
</evidence>
<evidence type="ECO:0000256" key="5">
    <source>
        <dbReference type="ARBA" id="ARBA00023049"/>
    </source>
</evidence>
<dbReference type="GO" id="GO:0008270">
    <property type="term" value="F:zinc ion binding"/>
    <property type="evidence" value="ECO:0007669"/>
    <property type="project" value="UniProtKB-ARBA"/>
</dbReference>
<evidence type="ECO:0000256" key="6">
    <source>
        <dbReference type="ARBA" id="ARBA00052755"/>
    </source>
</evidence>
<dbReference type="STRING" id="1612202.SAMN05421734_102389"/>
<feature type="binding site" evidence="9">
    <location>
        <position position="291"/>
    </location>
    <ligand>
        <name>Zn(2+)</name>
        <dbReference type="ChEBI" id="CHEBI:29105"/>
        <note>catalytic</note>
    </ligand>
</feature>
<dbReference type="SUPFAM" id="SSF55486">
    <property type="entry name" value="Metalloproteases ('zincins'), catalytic domain"/>
    <property type="match status" value="1"/>
</dbReference>
<comment type="similarity">
    <text evidence="7 8">Belongs to the peptidase M32 family.</text>
</comment>
<comment type="catalytic activity">
    <reaction evidence="6 8">
        <text>Release of a C-terminal amino acid with broad specificity, except for -Pro.</text>
        <dbReference type="EC" id="3.4.17.19"/>
    </reaction>
</comment>
<sequence>MSNDETVLKQKMKEINGYEEALGLIQWDLRTKIPTEGAAYRSDVVGLLSEKIYSLKTSDELKEVIDNVQISTEDPILKQSAKELDREYLKYTKIPSEDYKAFVTLQSQSESIWQQAKETSDFSLLKPYLEDLIAYNRKFARIWGYDNHPYDALLNQYEPGLTTEILDPIFDRLKQALKDLLKRTQKSEVEVDTEMLLHHFPKEDQRAFGELVLEKMGYNFNAGRLDETIHPFAIGINPKDVRVTTRFVENDFRVGLFGTIHEGGHALYEQNFDEDLYETVLKSGASMGVHESQSLFWENMIGRSHAFWESHFDQFRKVAPAAFQTIEFDAFYKAINEVKSSYIRIEADELTYCLHIILRYELEKDLINHDLEVKDLPEAWNEKMHTLLGITPSNDAEGVLQDIHWAAGEFGYFPTYALGYMYAAQLHVAMQRDLDVESIVRMGDFEPIKAWLTEHVHRHGKMKEPLKLIEEISNETFNPDYLINYLTSKYTHLYDC</sequence>
<feature type="active site" description="Proton donor/acceptor" evidence="10">
    <location>
        <position position="262"/>
    </location>
</feature>
<keyword evidence="2 8" id="KW-0645">Protease</keyword>
<dbReference type="Gene3D" id="1.10.1370.30">
    <property type="match status" value="1"/>
</dbReference>
<dbReference type="PANTHER" id="PTHR34217:SF1">
    <property type="entry name" value="CARBOXYPEPTIDASE 1"/>
    <property type="match status" value="1"/>
</dbReference>
<dbReference type="GO" id="GO:0004181">
    <property type="term" value="F:metallocarboxypeptidase activity"/>
    <property type="evidence" value="ECO:0007669"/>
    <property type="project" value="UniProtKB-UniRule"/>
</dbReference>
<keyword evidence="1 8" id="KW-0121">Carboxypeptidase</keyword>
<dbReference type="PIRSF" id="PIRSF006615">
    <property type="entry name" value="Zn_crbxpep_Taq"/>
    <property type="match status" value="1"/>
</dbReference>
<evidence type="ECO:0000256" key="1">
    <source>
        <dbReference type="ARBA" id="ARBA00022645"/>
    </source>
</evidence>
<organism evidence="11 12">
    <name type="scientific">Pelagirhabdus alkalitolerans</name>
    <dbReference type="NCBI Taxonomy" id="1612202"/>
    <lineage>
        <taxon>Bacteria</taxon>
        <taxon>Bacillati</taxon>
        <taxon>Bacillota</taxon>
        <taxon>Bacilli</taxon>
        <taxon>Bacillales</taxon>
        <taxon>Bacillaceae</taxon>
        <taxon>Pelagirhabdus</taxon>
    </lineage>
</organism>
<comment type="function">
    <text evidence="8">Broad specificity carboxypetidase that releases amino acids sequentially from the C-terminus, including neutral, aromatic, polar and basic residues.</text>
</comment>
<dbReference type="FunFam" id="1.10.1370.30:FF:000003">
    <property type="entry name" value="Thermostable carboxypeptidase 1"/>
    <property type="match status" value="1"/>
</dbReference>